<evidence type="ECO:0000256" key="1">
    <source>
        <dbReference type="SAM" id="MobiDB-lite"/>
    </source>
</evidence>
<feature type="compositionally biased region" description="Basic and acidic residues" evidence="1">
    <location>
        <begin position="1"/>
        <end position="15"/>
    </location>
</feature>
<dbReference type="AlphaFoldDB" id="A0A8X6MC48"/>
<reference evidence="2" key="1">
    <citation type="submission" date="2020-08" db="EMBL/GenBank/DDBJ databases">
        <title>Multicomponent nature underlies the extraordinary mechanical properties of spider dragline silk.</title>
        <authorList>
            <person name="Kono N."/>
            <person name="Nakamura H."/>
            <person name="Mori M."/>
            <person name="Yoshida Y."/>
            <person name="Ohtoshi R."/>
            <person name="Malay A.D."/>
            <person name="Moran D.A.P."/>
            <person name="Tomita M."/>
            <person name="Numata K."/>
            <person name="Arakawa K."/>
        </authorList>
    </citation>
    <scope>NUCLEOTIDE SEQUENCE</scope>
</reference>
<comment type="caution">
    <text evidence="2">The sequence shown here is derived from an EMBL/GenBank/DDBJ whole genome shotgun (WGS) entry which is preliminary data.</text>
</comment>
<feature type="region of interest" description="Disordered" evidence="1">
    <location>
        <begin position="1"/>
        <end position="23"/>
    </location>
</feature>
<dbReference type="EMBL" id="BMAW01043383">
    <property type="protein sequence ID" value="GFS39128.1"/>
    <property type="molecule type" value="Genomic_DNA"/>
</dbReference>
<evidence type="ECO:0000313" key="3">
    <source>
        <dbReference type="Proteomes" id="UP000887013"/>
    </source>
</evidence>
<keyword evidence="3" id="KW-1185">Reference proteome</keyword>
<gene>
    <name evidence="2" type="ORF">NPIL_558641</name>
</gene>
<accession>A0A8X6MC48</accession>
<organism evidence="2 3">
    <name type="scientific">Nephila pilipes</name>
    <name type="common">Giant wood spider</name>
    <name type="synonym">Nephila maculata</name>
    <dbReference type="NCBI Taxonomy" id="299642"/>
    <lineage>
        <taxon>Eukaryota</taxon>
        <taxon>Metazoa</taxon>
        <taxon>Ecdysozoa</taxon>
        <taxon>Arthropoda</taxon>
        <taxon>Chelicerata</taxon>
        <taxon>Arachnida</taxon>
        <taxon>Araneae</taxon>
        <taxon>Araneomorphae</taxon>
        <taxon>Entelegynae</taxon>
        <taxon>Araneoidea</taxon>
        <taxon>Nephilidae</taxon>
        <taxon>Nephila</taxon>
    </lineage>
</organism>
<proteinExistence type="predicted"/>
<name>A0A8X6MC48_NEPPI</name>
<sequence length="108" mass="12550">MVFQRYETEPMHEEISNQEEENIDDRCDELKKLEDDFEYTRTVLKAAEGFTSQIFANNEEPSEQNKEHLQLKGNKKALTGKILRFSPCPKKGNSYISNISSNGFTNER</sequence>
<dbReference type="Proteomes" id="UP000887013">
    <property type="component" value="Unassembled WGS sequence"/>
</dbReference>
<protein>
    <submittedName>
        <fullName evidence="2">Uncharacterized protein</fullName>
    </submittedName>
</protein>
<evidence type="ECO:0000313" key="2">
    <source>
        <dbReference type="EMBL" id="GFS39128.1"/>
    </source>
</evidence>